<sequence>MYELKGSPGSVARRSRPEVLDEAIARVKGTKLLRCPVDKIARVTFSNLAHSGAKMKYALKQKRLHSPGKDKGKAILDEVAEKAFCKRKLSSTELGLLKDARKVAKTSRKTPSDTPLLRYQQGISVSLEESFSEKDW</sequence>
<dbReference type="EMBL" id="JXTC01000168">
    <property type="protein sequence ID" value="PON84077.1"/>
    <property type="molecule type" value="Genomic_DNA"/>
</dbReference>
<organism evidence="1 2">
    <name type="scientific">Trema orientale</name>
    <name type="common">Charcoal tree</name>
    <name type="synonym">Celtis orientalis</name>
    <dbReference type="NCBI Taxonomy" id="63057"/>
    <lineage>
        <taxon>Eukaryota</taxon>
        <taxon>Viridiplantae</taxon>
        <taxon>Streptophyta</taxon>
        <taxon>Embryophyta</taxon>
        <taxon>Tracheophyta</taxon>
        <taxon>Spermatophyta</taxon>
        <taxon>Magnoliopsida</taxon>
        <taxon>eudicotyledons</taxon>
        <taxon>Gunneridae</taxon>
        <taxon>Pentapetalae</taxon>
        <taxon>rosids</taxon>
        <taxon>fabids</taxon>
        <taxon>Rosales</taxon>
        <taxon>Cannabaceae</taxon>
        <taxon>Trema</taxon>
    </lineage>
</organism>
<evidence type="ECO:0000313" key="1">
    <source>
        <dbReference type="EMBL" id="PON84077.1"/>
    </source>
</evidence>
<gene>
    <name evidence="1" type="ORF">TorRG33x02_200870</name>
</gene>
<proteinExistence type="predicted"/>
<evidence type="ECO:0000313" key="2">
    <source>
        <dbReference type="Proteomes" id="UP000237000"/>
    </source>
</evidence>
<protein>
    <submittedName>
        <fullName evidence="1">Uncharacterized protein</fullName>
    </submittedName>
</protein>
<comment type="caution">
    <text evidence="1">The sequence shown here is derived from an EMBL/GenBank/DDBJ whole genome shotgun (WGS) entry which is preliminary data.</text>
</comment>
<name>A0A2P5EEV2_TREOI</name>
<keyword evidence="2" id="KW-1185">Reference proteome</keyword>
<accession>A0A2P5EEV2</accession>
<dbReference type="AlphaFoldDB" id="A0A2P5EEV2"/>
<reference evidence="2" key="1">
    <citation type="submission" date="2016-06" db="EMBL/GenBank/DDBJ databases">
        <title>Parallel loss of symbiosis genes in relatives of nitrogen-fixing non-legume Parasponia.</title>
        <authorList>
            <person name="Van Velzen R."/>
            <person name="Holmer R."/>
            <person name="Bu F."/>
            <person name="Rutten L."/>
            <person name="Van Zeijl A."/>
            <person name="Liu W."/>
            <person name="Santuari L."/>
            <person name="Cao Q."/>
            <person name="Sharma T."/>
            <person name="Shen D."/>
            <person name="Roswanjaya Y."/>
            <person name="Wardhani T."/>
            <person name="Kalhor M.S."/>
            <person name="Jansen J."/>
            <person name="Van den Hoogen J."/>
            <person name="Gungor B."/>
            <person name="Hartog M."/>
            <person name="Hontelez J."/>
            <person name="Verver J."/>
            <person name="Yang W.-C."/>
            <person name="Schijlen E."/>
            <person name="Repin R."/>
            <person name="Schilthuizen M."/>
            <person name="Schranz E."/>
            <person name="Heidstra R."/>
            <person name="Miyata K."/>
            <person name="Fedorova E."/>
            <person name="Kohlen W."/>
            <person name="Bisseling T."/>
            <person name="Smit S."/>
            <person name="Geurts R."/>
        </authorList>
    </citation>
    <scope>NUCLEOTIDE SEQUENCE [LARGE SCALE GENOMIC DNA]</scope>
    <source>
        <strain evidence="2">cv. RG33-2</strain>
    </source>
</reference>
<dbReference type="InParanoid" id="A0A2P5EEV2"/>
<dbReference type="Proteomes" id="UP000237000">
    <property type="component" value="Unassembled WGS sequence"/>
</dbReference>